<feature type="domain" description="Glutamine amidotransferase" evidence="1">
    <location>
        <begin position="52"/>
        <end position="191"/>
    </location>
</feature>
<protein>
    <submittedName>
        <fullName evidence="2">GMP synthase [glutamine-hydrolyzing]</fullName>
        <ecNumber evidence="2">6.3.5.2</ecNumber>
    </submittedName>
</protein>
<dbReference type="GO" id="GO:0003922">
    <property type="term" value="F:GMP synthase (glutamine-hydrolyzing) activity"/>
    <property type="evidence" value="ECO:0007669"/>
    <property type="project" value="UniProtKB-EC"/>
</dbReference>
<dbReference type="PROSITE" id="PS51273">
    <property type="entry name" value="GATASE_TYPE_1"/>
    <property type="match status" value="1"/>
</dbReference>
<sequence>MLQQLRYLLLQVRNPDDPMRQQEVNCFARSLETQVSQISVFDLLGGQLHEADLTETDVVLIGGSGHYSAAGEGDWLEIALESLRVVHDTRKPTFASCWGFQAMARAMGGRVIHDLNRAELGVHHVSLTASGKADPVFGPSGEVLQGLMGHEDTVVELPPGTELLASTDRVENQAYRFLDRPIYCTQFHPELDRESFLGRLNTYPEYVTKISGLSLDEFRHSIHDTPETMALLKRFVQEIAPRHLNQT</sequence>
<dbReference type="InterPro" id="IPR044992">
    <property type="entry name" value="ChyE-like"/>
</dbReference>
<dbReference type="CDD" id="cd01741">
    <property type="entry name" value="GATase1_1"/>
    <property type="match status" value="1"/>
</dbReference>
<keyword evidence="2" id="KW-0436">Ligase</keyword>
<dbReference type="EC" id="6.3.5.2" evidence="2"/>
<dbReference type="GO" id="GO:0005829">
    <property type="term" value="C:cytosol"/>
    <property type="evidence" value="ECO:0007669"/>
    <property type="project" value="TreeGrafter"/>
</dbReference>
<dbReference type="SUPFAM" id="SSF52317">
    <property type="entry name" value="Class I glutamine amidotransferase-like"/>
    <property type="match status" value="1"/>
</dbReference>
<dbReference type="InterPro" id="IPR029062">
    <property type="entry name" value="Class_I_gatase-like"/>
</dbReference>
<dbReference type="EMBL" id="CP037421">
    <property type="protein sequence ID" value="QDT29516.1"/>
    <property type="molecule type" value="Genomic_DNA"/>
</dbReference>
<proteinExistence type="predicted"/>
<keyword evidence="3" id="KW-1185">Reference proteome</keyword>
<dbReference type="PANTHER" id="PTHR42695:SF5">
    <property type="entry name" value="GLUTAMINE AMIDOTRANSFERASE YLR126C-RELATED"/>
    <property type="match status" value="1"/>
</dbReference>
<gene>
    <name evidence="2" type="primary">guaA_2</name>
    <name evidence="2" type="ORF">Enr10x_48710</name>
</gene>
<evidence type="ECO:0000313" key="3">
    <source>
        <dbReference type="Proteomes" id="UP000315647"/>
    </source>
</evidence>
<dbReference type="PANTHER" id="PTHR42695">
    <property type="entry name" value="GLUTAMINE AMIDOTRANSFERASE YLR126C-RELATED"/>
    <property type="match status" value="1"/>
</dbReference>
<accession>A0A518ACV0</accession>
<accession>A0A517QD09</accession>
<reference evidence="2 3" key="1">
    <citation type="submission" date="2019-03" db="EMBL/GenBank/DDBJ databases">
        <title>Deep-cultivation of Planctomycetes and their phenomic and genomic characterization uncovers novel biology.</title>
        <authorList>
            <person name="Wiegand S."/>
            <person name="Jogler M."/>
            <person name="Boedeker C."/>
            <person name="Pinto D."/>
            <person name="Vollmers J."/>
            <person name="Rivas-Marin E."/>
            <person name="Kohn T."/>
            <person name="Peeters S.H."/>
            <person name="Heuer A."/>
            <person name="Rast P."/>
            <person name="Oberbeckmann S."/>
            <person name="Bunk B."/>
            <person name="Jeske O."/>
            <person name="Meyerdierks A."/>
            <person name="Storesund J.E."/>
            <person name="Kallscheuer N."/>
            <person name="Luecker S."/>
            <person name="Lage O.M."/>
            <person name="Pohl T."/>
            <person name="Merkel B.J."/>
            <person name="Hornburger P."/>
            <person name="Mueller R.-W."/>
            <person name="Bruemmer F."/>
            <person name="Labrenz M."/>
            <person name="Spormann A.M."/>
            <person name="Op den Camp H."/>
            <person name="Overmann J."/>
            <person name="Amann R."/>
            <person name="Jetten M.S.M."/>
            <person name="Mascher T."/>
            <person name="Medema M.H."/>
            <person name="Devos D.P."/>
            <person name="Kaster A.-K."/>
            <person name="Ovreas L."/>
            <person name="Rohde M."/>
            <person name="Galperin M.Y."/>
            <person name="Jogler C."/>
        </authorList>
    </citation>
    <scope>NUCLEOTIDE SEQUENCE [LARGE SCALE GENOMIC DNA]</scope>
    <source>
        <strain evidence="2 3">Enr10</strain>
    </source>
</reference>
<dbReference type="AlphaFoldDB" id="A0A517QD09"/>
<dbReference type="InterPro" id="IPR017926">
    <property type="entry name" value="GATASE"/>
</dbReference>
<organism evidence="2 3">
    <name type="scientific">Gimesia panareensis</name>
    <dbReference type="NCBI Taxonomy" id="2527978"/>
    <lineage>
        <taxon>Bacteria</taxon>
        <taxon>Pseudomonadati</taxon>
        <taxon>Planctomycetota</taxon>
        <taxon>Planctomycetia</taxon>
        <taxon>Planctomycetales</taxon>
        <taxon>Planctomycetaceae</taxon>
        <taxon>Gimesia</taxon>
    </lineage>
</organism>
<dbReference type="Pfam" id="PF00117">
    <property type="entry name" value="GATase"/>
    <property type="match status" value="1"/>
</dbReference>
<evidence type="ECO:0000259" key="1">
    <source>
        <dbReference type="Pfam" id="PF00117"/>
    </source>
</evidence>
<dbReference type="Gene3D" id="3.40.50.880">
    <property type="match status" value="1"/>
</dbReference>
<name>A0A517QD09_9PLAN</name>
<evidence type="ECO:0000313" key="2">
    <source>
        <dbReference type="EMBL" id="QDT29516.1"/>
    </source>
</evidence>
<dbReference type="RefSeq" id="WP_145113556.1">
    <property type="nucleotide sequence ID" value="NZ_CP036277.1"/>
</dbReference>
<dbReference type="Proteomes" id="UP000315647">
    <property type="component" value="Chromosome"/>
</dbReference>